<evidence type="ECO:0000256" key="4">
    <source>
        <dbReference type="ARBA" id="ARBA00022737"/>
    </source>
</evidence>
<reference evidence="12" key="3">
    <citation type="submission" date="2025-04" db="UniProtKB">
        <authorList>
            <consortium name="RefSeq"/>
        </authorList>
    </citation>
    <scope>IDENTIFICATION</scope>
    <source>
        <strain evidence="12">CBS 304.34</strain>
    </source>
</reference>
<dbReference type="GO" id="GO:0043488">
    <property type="term" value="P:regulation of mRNA stability"/>
    <property type="evidence" value="ECO:0007669"/>
    <property type="project" value="InterPro"/>
</dbReference>
<protein>
    <recommendedName>
        <fullName evidence="9">Nab2-like CCCH zinc finger domain-containing protein</fullName>
    </recommendedName>
</protein>
<dbReference type="EMBL" id="MU003704">
    <property type="protein sequence ID" value="KAF2807954.1"/>
    <property type="molecule type" value="Genomic_DNA"/>
</dbReference>
<evidence type="ECO:0000256" key="6">
    <source>
        <dbReference type="ARBA" id="ARBA00022833"/>
    </source>
</evidence>
<dbReference type="GO" id="GO:0005737">
    <property type="term" value="C:cytoplasm"/>
    <property type="evidence" value="ECO:0007669"/>
    <property type="project" value="TreeGrafter"/>
</dbReference>
<feature type="region of interest" description="Disordered" evidence="8">
    <location>
        <begin position="90"/>
        <end position="199"/>
    </location>
</feature>
<dbReference type="Gene3D" id="4.10.1000.30">
    <property type="match status" value="1"/>
</dbReference>
<evidence type="ECO:0000256" key="5">
    <source>
        <dbReference type="ARBA" id="ARBA00022771"/>
    </source>
</evidence>
<feature type="domain" description="Nab2-like CCCH zinc finger" evidence="9">
    <location>
        <begin position="445"/>
        <end position="464"/>
    </location>
</feature>
<evidence type="ECO:0000256" key="8">
    <source>
        <dbReference type="SAM" id="MobiDB-lite"/>
    </source>
</evidence>
<keyword evidence="6" id="KW-0862">Zinc</keyword>
<dbReference type="GO" id="GO:0005634">
    <property type="term" value="C:nucleus"/>
    <property type="evidence" value="ECO:0007669"/>
    <property type="project" value="UniProtKB-SubCell"/>
</dbReference>
<evidence type="ECO:0000256" key="7">
    <source>
        <dbReference type="ARBA" id="ARBA00023242"/>
    </source>
</evidence>
<keyword evidence="3" id="KW-0479">Metal-binding</keyword>
<feature type="compositionally biased region" description="Polar residues" evidence="8">
    <location>
        <begin position="304"/>
        <end position="313"/>
    </location>
</feature>
<dbReference type="RefSeq" id="XP_033574918.1">
    <property type="nucleotide sequence ID" value="XM_033724443.1"/>
</dbReference>
<organism evidence="10">
    <name type="scientific">Mytilinidion resinicola</name>
    <dbReference type="NCBI Taxonomy" id="574789"/>
    <lineage>
        <taxon>Eukaryota</taxon>
        <taxon>Fungi</taxon>
        <taxon>Dikarya</taxon>
        <taxon>Ascomycota</taxon>
        <taxon>Pezizomycotina</taxon>
        <taxon>Dothideomycetes</taxon>
        <taxon>Pleosporomycetidae</taxon>
        <taxon>Mytilinidiales</taxon>
        <taxon>Mytilinidiaceae</taxon>
        <taxon>Mytilinidion</taxon>
    </lineage>
</organism>
<dbReference type="InterPro" id="IPR055046">
    <property type="entry name" value="Nab2-like_Znf-CCCH"/>
</dbReference>
<evidence type="ECO:0000313" key="12">
    <source>
        <dbReference type="RefSeq" id="XP_033574918.1"/>
    </source>
</evidence>
<dbReference type="Pfam" id="PF22683">
    <property type="entry name" value="Nab2-like_zf-CCCH"/>
    <property type="match status" value="1"/>
</dbReference>
<gene>
    <name evidence="10 12" type="ORF">BDZ99DRAFT_510050</name>
</gene>
<sequence length="519" mass="56257">MSIEIGVGTPLAEALKTAIQPQLAEAGWATGGLDDLALAEYIVLMLVNGKTQQEVASEMAMDFLSLPPDDEGPMNFSRWLFEQVDILNRQLNGPQPTNGGNADGADSSRPGQNPGTDADMGDAADVDGGAIPTGPKAMRSGSGNGVQKPRDKRMLGQLNKAMDRSSDAALHRVRNGSGTGRVNSHSREPPRGPRSQQLGRGVAAMANGRGMGQMGPMGGMGMPGMPMSMGPNGPMAPVMTPQQQLQLLQMYEQQAQMMQTIFQNQSTPNAYVNPNFHGKKPQSGKSLFDRVDNKSGRFNEKRPSNYNKFSINESQDETMTDGADSGANGEPKDPSQTRCRFDVSCSKADCLFVHQSPAAPPGTSIDMNDTCSYGAACMNKKCVGKHPSPAQRESHKKEIDCAYYPHCRDQANCPFRHPDTSMPPCRNGADCTTPDCKFAHSKVACKFTPCTNTRCTFKHVEGQKKSRADMQWTADRNGDDGTKKEHVSERKFVDDETAEEELILPGKSSQEEMETQIIT</sequence>
<keyword evidence="5" id="KW-0863">Zinc-finger</keyword>
<comment type="similarity">
    <text evidence="2">Belongs to the ZC3H14 family.</text>
</comment>
<evidence type="ECO:0000313" key="11">
    <source>
        <dbReference type="Proteomes" id="UP000504636"/>
    </source>
</evidence>
<reference evidence="12" key="2">
    <citation type="submission" date="2020-04" db="EMBL/GenBank/DDBJ databases">
        <authorList>
            <consortium name="NCBI Genome Project"/>
        </authorList>
    </citation>
    <scope>NUCLEOTIDE SEQUENCE</scope>
    <source>
        <strain evidence="12">CBS 304.34</strain>
    </source>
</reference>
<feature type="compositionally biased region" description="Basic and acidic residues" evidence="8">
    <location>
        <begin position="287"/>
        <end position="303"/>
    </location>
</feature>
<accession>A0A6A6YIY7</accession>
<comment type="subcellular location">
    <subcellularLocation>
        <location evidence="1">Nucleus</location>
    </subcellularLocation>
</comment>
<dbReference type="InterPro" id="IPR043094">
    <property type="entry name" value="Nab2/ZC3H14_N_sf"/>
</dbReference>
<reference evidence="10 12" key="1">
    <citation type="journal article" date="2020" name="Stud. Mycol.">
        <title>101 Dothideomycetes genomes: a test case for predicting lifestyles and emergence of pathogens.</title>
        <authorList>
            <person name="Haridas S."/>
            <person name="Albert R."/>
            <person name="Binder M."/>
            <person name="Bloem J."/>
            <person name="Labutti K."/>
            <person name="Salamov A."/>
            <person name="Andreopoulos B."/>
            <person name="Baker S."/>
            <person name="Barry K."/>
            <person name="Bills G."/>
            <person name="Bluhm B."/>
            <person name="Cannon C."/>
            <person name="Castanera R."/>
            <person name="Culley D."/>
            <person name="Daum C."/>
            <person name="Ezra D."/>
            <person name="Gonzalez J."/>
            <person name="Henrissat B."/>
            <person name="Kuo A."/>
            <person name="Liang C."/>
            <person name="Lipzen A."/>
            <person name="Lutzoni F."/>
            <person name="Magnuson J."/>
            <person name="Mondo S."/>
            <person name="Nolan M."/>
            <person name="Ohm R."/>
            <person name="Pangilinan J."/>
            <person name="Park H.-J."/>
            <person name="Ramirez L."/>
            <person name="Alfaro M."/>
            <person name="Sun H."/>
            <person name="Tritt A."/>
            <person name="Yoshinaga Y."/>
            <person name="Zwiers L.-H."/>
            <person name="Turgeon B."/>
            <person name="Goodwin S."/>
            <person name="Spatafora J."/>
            <person name="Crous P."/>
            <person name="Grigoriev I."/>
        </authorList>
    </citation>
    <scope>NUCLEOTIDE SEQUENCE</scope>
    <source>
        <strain evidence="10 12">CBS 304.34</strain>
    </source>
</reference>
<proteinExistence type="inferred from homology"/>
<dbReference type="Gene3D" id="1.10.340.40">
    <property type="entry name" value="Nuclear abundant poly(A) RNA-bind protein 2, N-terminal domain"/>
    <property type="match status" value="1"/>
</dbReference>
<dbReference type="OrthoDB" id="438553at2759"/>
<evidence type="ECO:0000256" key="1">
    <source>
        <dbReference type="ARBA" id="ARBA00004123"/>
    </source>
</evidence>
<evidence type="ECO:0000313" key="10">
    <source>
        <dbReference type="EMBL" id="KAF2807954.1"/>
    </source>
</evidence>
<dbReference type="GeneID" id="54465336"/>
<dbReference type="Pfam" id="PF14608">
    <property type="entry name" value="zf-CCCH_2"/>
    <property type="match status" value="4"/>
</dbReference>
<feature type="region of interest" description="Disordered" evidence="8">
    <location>
        <begin position="276"/>
        <end position="338"/>
    </location>
</feature>
<evidence type="ECO:0000256" key="3">
    <source>
        <dbReference type="ARBA" id="ARBA00022723"/>
    </source>
</evidence>
<dbReference type="InterPro" id="IPR040366">
    <property type="entry name" value="Nab2/ZC3H14"/>
</dbReference>
<evidence type="ECO:0000256" key="2">
    <source>
        <dbReference type="ARBA" id="ARBA00008423"/>
    </source>
</evidence>
<keyword evidence="11" id="KW-1185">Reference proteome</keyword>
<dbReference type="GO" id="GO:0008270">
    <property type="term" value="F:zinc ion binding"/>
    <property type="evidence" value="ECO:0007669"/>
    <property type="project" value="UniProtKB-KW"/>
</dbReference>
<keyword evidence="4" id="KW-0677">Repeat</keyword>
<dbReference type="PANTHER" id="PTHR14738:SF29">
    <property type="entry name" value="ZINC FINGER CCCH DOMAIN-CONTAINING PROTEIN 14"/>
    <property type="match status" value="1"/>
</dbReference>
<dbReference type="GO" id="GO:0008143">
    <property type="term" value="F:poly(A) binding"/>
    <property type="evidence" value="ECO:0007669"/>
    <property type="project" value="InterPro"/>
</dbReference>
<name>A0A6A6YIY7_9PEZI</name>
<feature type="compositionally biased region" description="Basic and acidic residues" evidence="8">
    <location>
        <begin position="161"/>
        <end position="170"/>
    </location>
</feature>
<dbReference type="FunFam" id="1.10.340.40:FF:000001">
    <property type="entry name" value="Nuclear polyadenylated RNA-binding protein nab2"/>
    <property type="match status" value="1"/>
</dbReference>
<dbReference type="AlphaFoldDB" id="A0A6A6YIY7"/>
<feature type="compositionally biased region" description="Polar residues" evidence="8">
    <location>
        <begin position="90"/>
        <end position="100"/>
    </location>
</feature>
<dbReference type="Proteomes" id="UP000504636">
    <property type="component" value="Unplaced"/>
</dbReference>
<dbReference type="Gene3D" id="4.10.1000.40">
    <property type="match status" value="1"/>
</dbReference>
<evidence type="ECO:0000259" key="9">
    <source>
        <dbReference type="Pfam" id="PF22683"/>
    </source>
</evidence>
<dbReference type="PANTHER" id="PTHR14738">
    <property type="entry name" value="ZINC FINGER CCCH DOMAIN-CONTAINING PROTEIN 14"/>
    <property type="match status" value="1"/>
</dbReference>
<keyword evidence="7" id="KW-0539">Nucleus</keyword>